<dbReference type="AlphaFoldDB" id="A0A3Q2NUN3"/>
<reference evidence="2" key="1">
    <citation type="submission" date="2025-08" db="UniProtKB">
        <authorList>
            <consortium name="Ensembl"/>
        </authorList>
    </citation>
    <scope>IDENTIFICATION</scope>
</reference>
<dbReference type="InterPro" id="IPR030379">
    <property type="entry name" value="G_SEPTIN_dom"/>
</dbReference>
<evidence type="ECO:0000259" key="1">
    <source>
        <dbReference type="Pfam" id="PF00735"/>
    </source>
</evidence>
<proteinExistence type="predicted"/>
<reference evidence="2" key="2">
    <citation type="submission" date="2025-09" db="UniProtKB">
        <authorList>
            <consortium name="Ensembl"/>
        </authorList>
    </citation>
    <scope>IDENTIFICATION</scope>
</reference>
<dbReference type="InterPro" id="IPR027417">
    <property type="entry name" value="P-loop_NTPase"/>
</dbReference>
<dbReference type="GO" id="GO:0005525">
    <property type="term" value="F:GTP binding"/>
    <property type="evidence" value="ECO:0007669"/>
    <property type="project" value="InterPro"/>
</dbReference>
<feature type="domain" description="Septin-type G" evidence="1">
    <location>
        <begin position="28"/>
        <end position="64"/>
    </location>
</feature>
<dbReference type="Proteomes" id="UP000265000">
    <property type="component" value="Unplaced"/>
</dbReference>
<name>A0A3Q2NUN3_FUNHE</name>
<evidence type="ECO:0000313" key="3">
    <source>
        <dbReference type="Proteomes" id="UP000265000"/>
    </source>
</evidence>
<dbReference type="Ensembl" id="ENSFHET00000011650.1">
    <property type="protein sequence ID" value="ENSFHEP00000002785.1"/>
    <property type="gene ID" value="ENSFHEG00000003693.1"/>
</dbReference>
<dbReference type="GeneTree" id="ENSGT00940000159913"/>
<sequence length="87" mass="9876">MLGGYMLDREYVGFATLPRQLHRKSVKKGFDFTLMVAGEFGLGKSTLVNSLFLTDLYKERKLLNAFNWHLVDCIGSLSCCMNQVHLS</sequence>
<dbReference type="Pfam" id="PF00735">
    <property type="entry name" value="Septin"/>
    <property type="match status" value="1"/>
</dbReference>
<accession>A0A3Q2NUN3</accession>
<dbReference type="PANTHER" id="PTHR18884">
    <property type="entry name" value="SEPTIN"/>
    <property type="match status" value="1"/>
</dbReference>
<protein>
    <submittedName>
        <fullName evidence="2">Septin 5</fullName>
    </submittedName>
</protein>
<keyword evidence="3" id="KW-1185">Reference proteome</keyword>
<dbReference type="SUPFAM" id="SSF52540">
    <property type="entry name" value="P-loop containing nucleoside triphosphate hydrolases"/>
    <property type="match status" value="1"/>
</dbReference>
<dbReference type="Gene3D" id="3.40.50.300">
    <property type="entry name" value="P-loop containing nucleotide triphosphate hydrolases"/>
    <property type="match status" value="1"/>
</dbReference>
<organism evidence="2 3">
    <name type="scientific">Fundulus heteroclitus</name>
    <name type="common">Killifish</name>
    <name type="synonym">Mummichog</name>
    <dbReference type="NCBI Taxonomy" id="8078"/>
    <lineage>
        <taxon>Eukaryota</taxon>
        <taxon>Metazoa</taxon>
        <taxon>Chordata</taxon>
        <taxon>Craniata</taxon>
        <taxon>Vertebrata</taxon>
        <taxon>Euteleostomi</taxon>
        <taxon>Actinopterygii</taxon>
        <taxon>Neopterygii</taxon>
        <taxon>Teleostei</taxon>
        <taxon>Neoteleostei</taxon>
        <taxon>Acanthomorphata</taxon>
        <taxon>Ovalentaria</taxon>
        <taxon>Atherinomorphae</taxon>
        <taxon>Cyprinodontiformes</taxon>
        <taxon>Fundulidae</taxon>
        <taxon>Fundulus</taxon>
    </lineage>
</organism>
<evidence type="ECO:0000313" key="2">
    <source>
        <dbReference type="Ensembl" id="ENSFHEP00000002785.1"/>
    </source>
</evidence>